<reference evidence="1" key="1">
    <citation type="journal article" date="2014" name="Front. Microbiol.">
        <title>High frequency of phylogenetically diverse reductive dehalogenase-homologous genes in deep subseafloor sedimentary metagenomes.</title>
        <authorList>
            <person name="Kawai M."/>
            <person name="Futagami T."/>
            <person name="Toyoda A."/>
            <person name="Takaki Y."/>
            <person name="Nishi S."/>
            <person name="Hori S."/>
            <person name="Arai W."/>
            <person name="Tsubouchi T."/>
            <person name="Morono Y."/>
            <person name="Uchiyama I."/>
            <person name="Ito T."/>
            <person name="Fujiyama A."/>
            <person name="Inagaki F."/>
            <person name="Takami H."/>
        </authorList>
    </citation>
    <scope>NUCLEOTIDE SEQUENCE</scope>
    <source>
        <strain evidence="1">Expedition CK06-06</strain>
    </source>
</reference>
<dbReference type="EMBL" id="BART01031117">
    <property type="protein sequence ID" value="GAH10847.1"/>
    <property type="molecule type" value="Genomic_DNA"/>
</dbReference>
<feature type="non-terminal residue" evidence="1">
    <location>
        <position position="129"/>
    </location>
</feature>
<gene>
    <name evidence="1" type="ORF">S01H4_54119</name>
</gene>
<proteinExistence type="predicted"/>
<comment type="caution">
    <text evidence="1">The sequence shown here is derived from an EMBL/GenBank/DDBJ whole genome shotgun (WGS) entry which is preliminary data.</text>
</comment>
<protein>
    <submittedName>
        <fullName evidence="1">Uncharacterized protein</fullName>
    </submittedName>
</protein>
<evidence type="ECO:0000313" key="1">
    <source>
        <dbReference type="EMBL" id="GAH10847.1"/>
    </source>
</evidence>
<name>X1CSR8_9ZZZZ</name>
<sequence>MPTTLDELAPSWMPPRMARLWYREYLEAGGASVAGSGLVAKEIIRNDPEYRDLYDKWFPGNRRDDGSLRLDEGDYSTTIESYRNALTGVNVNPDIFEDKFAGLIEGDVGEGEFVQRVESMYERVIESSP</sequence>
<organism evidence="1">
    <name type="scientific">marine sediment metagenome</name>
    <dbReference type="NCBI Taxonomy" id="412755"/>
    <lineage>
        <taxon>unclassified sequences</taxon>
        <taxon>metagenomes</taxon>
        <taxon>ecological metagenomes</taxon>
    </lineage>
</organism>
<accession>X1CSR8</accession>
<dbReference type="AlphaFoldDB" id="X1CSR8"/>